<feature type="compositionally biased region" description="Polar residues" evidence="14">
    <location>
        <begin position="663"/>
        <end position="673"/>
    </location>
</feature>
<dbReference type="PROSITE" id="PS50011">
    <property type="entry name" value="PROTEIN_KINASE_DOM"/>
    <property type="match status" value="1"/>
</dbReference>
<dbReference type="AlphaFoldDB" id="M4A2M9"/>
<evidence type="ECO:0000256" key="8">
    <source>
        <dbReference type="ARBA" id="ARBA00022777"/>
    </source>
</evidence>
<proteinExistence type="inferred from homology"/>
<dbReference type="EC" id="2.7.11.1" evidence="3"/>
<reference evidence="17" key="1">
    <citation type="submission" date="2012-01" db="EMBL/GenBank/DDBJ databases">
        <authorList>
            <person name="Walter R."/>
            <person name="Schartl M."/>
            <person name="Warren W."/>
        </authorList>
    </citation>
    <scope>NUCLEOTIDE SEQUENCE [LARGE SCALE GENOMIC DNA]</scope>
    <source>
        <strain evidence="17">JP 163 A</strain>
    </source>
</reference>
<reference evidence="16" key="3">
    <citation type="submission" date="2025-08" db="UniProtKB">
        <authorList>
            <consortium name="Ensembl"/>
        </authorList>
    </citation>
    <scope>IDENTIFICATION</scope>
    <source>
        <strain evidence="16">JP 163 A</strain>
    </source>
</reference>
<dbReference type="STRING" id="8083.ENSXMAP00000008723"/>
<dbReference type="PROSITE" id="PS00108">
    <property type="entry name" value="PROTEIN_KINASE_ST"/>
    <property type="match status" value="1"/>
</dbReference>
<feature type="compositionally biased region" description="Low complexity" evidence="14">
    <location>
        <begin position="316"/>
        <end position="325"/>
    </location>
</feature>
<keyword evidence="8" id="KW-0418">Kinase</keyword>
<dbReference type="GO" id="GO:0004674">
    <property type="term" value="F:protein serine/threonine kinase activity"/>
    <property type="evidence" value="ECO:0007669"/>
    <property type="project" value="UniProtKB-KW"/>
</dbReference>
<evidence type="ECO:0000313" key="16">
    <source>
        <dbReference type="Ensembl" id="ENSXMAP00000008723.1"/>
    </source>
</evidence>
<evidence type="ECO:0000256" key="13">
    <source>
        <dbReference type="PROSITE-ProRule" id="PRU10141"/>
    </source>
</evidence>
<dbReference type="CDD" id="cd08215">
    <property type="entry name" value="STKc_Nek"/>
    <property type="match status" value="1"/>
</dbReference>
<dbReference type="Ensembl" id="ENSXMAT00000008737.2">
    <property type="protein sequence ID" value="ENSXMAP00000008723.1"/>
    <property type="gene ID" value="ENSXMAG00000008702.2"/>
</dbReference>
<dbReference type="InterPro" id="IPR000719">
    <property type="entry name" value="Prot_kinase_dom"/>
</dbReference>
<keyword evidence="5" id="KW-0808">Transferase</keyword>
<keyword evidence="17" id="KW-1185">Reference proteome</keyword>
<feature type="compositionally biased region" description="Basic and acidic residues" evidence="14">
    <location>
        <begin position="304"/>
        <end position="315"/>
    </location>
</feature>
<feature type="region of interest" description="Disordered" evidence="14">
    <location>
        <begin position="508"/>
        <end position="609"/>
    </location>
</feature>
<accession>M4A2M9</accession>
<evidence type="ECO:0000256" key="2">
    <source>
        <dbReference type="ARBA" id="ARBA00010886"/>
    </source>
</evidence>
<feature type="region of interest" description="Disordered" evidence="14">
    <location>
        <begin position="654"/>
        <end position="798"/>
    </location>
</feature>
<feature type="compositionally biased region" description="Basic and acidic residues" evidence="14">
    <location>
        <begin position="508"/>
        <end position="537"/>
    </location>
</feature>
<evidence type="ECO:0000256" key="6">
    <source>
        <dbReference type="ARBA" id="ARBA00022723"/>
    </source>
</evidence>
<feature type="region of interest" description="Disordered" evidence="14">
    <location>
        <begin position="282"/>
        <end position="329"/>
    </location>
</feature>
<evidence type="ECO:0000256" key="10">
    <source>
        <dbReference type="ARBA" id="ARBA00022842"/>
    </source>
</evidence>
<sequence>MNDYEVVRQIGEGAFGTALLVRDKRGDGGRSCVVKQIGLGKMSAKEKEASKKEVTLLSQMKHPNIVSFITTFQEKGSLYIVMEYCDGGDLLKKISMQRGIPFSEAQIVDWFVQICLGLKHIHDRKILHRDIKSQNIFLTSGGMKVKLGDFGIARILNNTLEMARTCVGTPYYLSPEICESRPYNNKTDIWSLGCVLYELCSLRHPFEGNSLRQLVSKICRGHYAPVPSRYSHDLRLLVTQLFKVNPRDRPSVSSVLRRPFLEKHVSKHVNAQTMQGELNHAASHRNGAAAASDAAKIRTGASKPAEKMQKARAAERPGAAGGKPAAKPDHRAPFRVVAAPYKPLHHKAAKPAADGAFAGIQNCRLDGRQADSHYQHYYAQLDVIQRRNKDIPAGVAPPSAPDPAALERVADVNLQFWEQDFPLVEPYQLVAAARNEYLQRKHEANQYKLRAEKQLGLRPCTAESKRKPDGQEQEVGLPDNQHFPQDRKYEGQQEYLRQLDHIRQQYHQEVRQMRQKAESEPQDKQRTFVVEKAREPEPASDTEEQQKETPAQDTDAVLRQIREENEGNSQKKAKDKKGIMFEIRLDEEETKEERKNEEKQEVDPLNRTLSFQEGEALKLKDWSKERKGWSQRTPQTLLDALANMDVNSACSTAAEPLEAGRRQWTSGPPSSLLNALAQAELTPSLDTALDAAQGEEEKGKQGEEEEDSDIEMDEERLESRSDDDDTNFEESEDELRDAVADSMRNLYVMDDSSSGGNTPEEGEEAERKDGGADSSSGHQQAQAEVSWSGYDGSPNGCF</sequence>
<dbReference type="PANTHER" id="PTHR44899">
    <property type="entry name" value="CAMK FAMILY PROTEIN KINASE"/>
    <property type="match status" value="1"/>
</dbReference>
<evidence type="ECO:0000256" key="9">
    <source>
        <dbReference type="ARBA" id="ARBA00022840"/>
    </source>
</evidence>
<dbReference type="InParanoid" id="M4A2M9"/>
<keyword evidence="4" id="KW-0723">Serine/threonine-protein kinase</keyword>
<dbReference type="InterPro" id="IPR051131">
    <property type="entry name" value="NEK_Ser/Thr_kinase_NIMA"/>
</dbReference>
<feature type="binding site" evidence="13">
    <location>
        <position position="35"/>
    </location>
    <ligand>
        <name>ATP</name>
        <dbReference type="ChEBI" id="CHEBI:30616"/>
    </ligand>
</feature>
<dbReference type="InterPro" id="IPR008271">
    <property type="entry name" value="Ser/Thr_kinase_AS"/>
</dbReference>
<evidence type="ECO:0000256" key="7">
    <source>
        <dbReference type="ARBA" id="ARBA00022741"/>
    </source>
</evidence>
<comment type="similarity">
    <text evidence="2">Belongs to the protein kinase superfamily. NEK Ser/Thr protein kinase family. NIMA subfamily.</text>
</comment>
<evidence type="ECO:0000256" key="3">
    <source>
        <dbReference type="ARBA" id="ARBA00012513"/>
    </source>
</evidence>
<feature type="compositionally biased region" description="Basic and acidic residues" evidence="14">
    <location>
        <begin position="591"/>
        <end position="604"/>
    </location>
</feature>
<dbReference type="GeneID" id="102225044"/>
<evidence type="ECO:0000313" key="17">
    <source>
        <dbReference type="Proteomes" id="UP000002852"/>
    </source>
</evidence>
<evidence type="ECO:0000256" key="4">
    <source>
        <dbReference type="ARBA" id="ARBA00022527"/>
    </source>
</evidence>
<dbReference type="PROSITE" id="PS00107">
    <property type="entry name" value="PROTEIN_KINASE_ATP"/>
    <property type="match status" value="1"/>
</dbReference>
<dbReference type="PANTHER" id="PTHR44899:SF1">
    <property type="entry name" value="SERINE_THREONINE-PROTEIN KINASE NEK5"/>
    <property type="match status" value="1"/>
</dbReference>
<feature type="compositionally biased region" description="Polar residues" evidence="14">
    <location>
        <begin position="773"/>
        <end position="785"/>
    </location>
</feature>
<dbReference type="Proteomes" id="UP000002852">
    <property type="component" value="Unassembled WGS sequence"/>
</dbReference>
<keyword evidence="7 13" id="KW-0547">Nucleotide-binding</keyword>
<dbReference type="Pfam" id="PF00069">
    <property type="entry name" value="Pkinase"/>
    <property type="match status" value="1"/>
</dbReference>
<dbReference type="HOGENOM" id="CLU_000288_63_39_1"/>
<evidence type="ECO:0000259" key="15">
    <source>
        <dbReference type="PROSITE" id="PS50011"/>
    </source>
</evidence>
<dbReference type="OMA" id="RQWDARA"/>
<dbReference type="InterPro" id="IPR011009">
    <property type="entry name" value="Kinase-like_dom_sf"/>
</dbReference>
<comment type="cofactor">
    <cofactor evidence="1">
        <name>Mg(2+)</name>
        <dbReference type="ChEBI" id="CHEBI:18420"/>
    </cofactor>
</comment>
<dbReference type="InterPro" id="IPR017441">
    <property type="entry name" value="Protein_kinase_ATP_BS"/>
</dbReference>
<comment type="catalytic activity">
    <reaction evidence="11">
        <text>L-threonyl-[protein] + ATP = O-phospho-L-threonyl-[protein] + ADP + H(+)</text>
        <dbReference type="Rhea" id="RHEA:46608"/>
        <dbReference type="Rhea" id="RHEA-COMP:11060"/>
        <dbReference type="Rhea" id="RHEA-COMP:11605"/>
        <dbReference type="ChEBI" id="CHEBI:15378"/>
        <dbReference type="ChEBI" id="CHEBI:30013"/>
        <dbReference type="ChEBI" id="CHEBI:30616"/>
        <dbReference type="ChEBI" id="CHEBI:61977"/>
        <dbReference type="ChEBI" id="CHEBI:456216"/>
        <dbReference type="EC" id="2.7.11.1"/>
    </reaction>
</comment>
<dbReference type="Gene3D" id="3.30.200.20">
    <property type="entry name" value="Phosphorylase Kinase, domain 1"/>
    <property type="match status" value="1"/>
</dbReference>
<dbReference type="eggNOG" id="KOG0589">
    <property type="taxonomic scope" value="Eukaryota"/>
</dbReference>
<feature type="domain" description="Protein kinase" evidence="15">
    <location>
        <begin position="4"/>
        <end position="261"/>
    </location>
</feature>
<keyword evidence="6" id="KW-0479">Metal-binding</keyword>
<dbReference type="FunFam" id="1.10.510.10:FF:000172">
    <property type="entry name" value="serine/threonine-protein kinase Nek1 isoform X1"/>
    <property type="match status" value="1"/>
</dbReference>
<evidence type="ECO:0000256" key="5">
    <source>
        <dbReference type="ARBA" id="ARBA00022679"/>
    </source>
</evidence>
<evidence type="ECO:0000256" key="1">
    <source>
        <dbReference type="ARBA" id="ARBA00001946"/>
    </source>
</evidence>
<feature type="compositionally biased region" description="Acidic residues" evidence="14">
    <location>
        <begin position="703"/>
        <end position="735"/>
    </location>
</feature>
<feature type="compositionally biased region" description="Low complexity" evidence="14">
    <location>
        <begin position="282"/>
        <end position="294"/>
    </location>
</feature>
<dbReference type="GeneTree" id="ENSGT00940000160136"/>
<dbReference type="GO" id="GO:0046872">
    <property type="term" value="F:metal ion binding"/>
    <property type="evidence" value="ECO:0007669"/>
    <property type="project" value="UniProtKB-KW"/>
</dbReference>
<name>M4A2M9_XIPMA</name>
<protein>
    <recommendedName>
        <fullName evidence="3">non-specific serine/threonine protein kinase</fullName>
        <ecNumber evidence="3">2.7.11.1</ecNumber>
    </recommendedName>
</protein>
<keyword evidence="10" id="KW-0460">Magnesium</keyword>
<keyword evidence="9 13" id="KW-0067">ATP-binding</keyword>
<dbReference type="SMART" id="SM00220">
    <property type="entry name" value="S_TKc"/>
    <property type="match status" value="1"/>
</dbReference>
<dbReference type="SUPFAM" id="SSF56112">
    <property type="entry name" value="Protein kinase-like (PK-like)"/>
    <property type="match status" value="1"/>
</dbReference>
<evidence type="ECO:0000256" key="12">
    <source>
        <dbReference type="ARBA" id="ARBA00048679"/>
    </source>
</evidence>
<evidence type="ECO:0000256" key="14">
    <source>
        <dbReference type="SAM" id="MobiDB-lite"/>
    </source>
</evidence>
<feature type="region of interest" description="Disordered" evidence="14">
    <location>
        <begin position="458"/>
        <end position="485"/>
    </location>
</feature>
<dbReference type="RefSeq" id="XP_023192881.1">
    <property type="nucleotide sequence ID" value="XM_023337113.1"/>
</dbReference>
<organism evidence="16 17">
    <name type="scientific">Xiphophorus maculatus</name>
    <name type="common">Southern platyfish</name>
    <name type="synonym">Platypoecilus maculatus</name>
    <dbReference type="NCBI Taxonomy" id="8083"/>
    <lineage>
        <taxon>Eukaryota</taxon>
        <taxon>Metazoa</taxon>
        <taxon>Chordata</taxon>
        <taxon>Craniata</taxon>
        <taxon>Vertebrata</taxon>
        <taxon>Euteleostomi</taxon>
        <taxon>Actinopterygii</taxon>
        <taxon>Neopterygii</taxon>
        <taxon>Teleostei</taxon>
        <taxon>Neoteleostei</taxon>
        <taxon>Acanthomorphata</taxon>
        <taxon>Ovalentaria</taxon>
        <taxon>Atherinomorphae</taxon>
        <taxon>Cyprinodontiformes</taxon>
        <taxon>Poeciliidae</taxon>
        <taxon>Poeciliinae</taxon>
        <taxon>Xiphophorus</taxon>
    </lineage>
</organism>
<comment type="catalytic activity">
    <reaction evidence="12">
        <text>L-seryl-[protein] + ATP = O-phospho-L-seryl-[protein] + ADP + H(+)</text>
        <dbReference type="Rhea" id="RHEA:17989"/>
        <dbReference type="Rhea" id="RHEA-COMP:9863"/>
        <dbReference type="Rhea" id="RHEA-COMP:11604"/>
        <dbReference type="ChEBI" id="CHEBI:15378"/>
        <dbReference type="ChEBI" id="CHEBI:29999"/>
        <dbReference type="ChEBI" id="CHEBI:30616"/>
        <dbReference type="ChEBI" id="CHEBI:83421"/>
        <dbReference type="ChEBI" id="CHEBI:456216"/>
        <dbReference type="EC" id="2.7.11.1"/>
    </reaction>
</comment>
<reference evidence="17" key="2">
    <citation type="journal article" date="2013" name="Nat. Genet.">
        <title>The genome of the platyfish, Xiphophorus maculatus, provides insights into evolutionary adaptation and several complex traits.</title>
        <authorList>
            <person name="Schartl M."/>
            <person name="Walter R.B."/>
            <person name="Shen Y."/>
            <person name="Garcia T."/>
            <person name="Catchen J."/>
            <person name="Amores A."/>
            <person name="Braasch I."/>
            <person name="Chalopin D."/>
            <person name="Volff J.N."/>
            <person name="Lesch K.P."/>
            <person name="Bisazza A."/>
            <person name="Minx P."/>
            <person name="Hillier L."/>
            <person name="Wilson R.K."/>
            <person name="Fuerstenberg S."/>
            <person name="Boore J."/>
            <person name="Searle S."/>
            <person name="Postlethwait J.H."/>
            <person name="Warren W.C."/>
        </authorList>
    </citation>
    <scope>NUCLEOTIDE SEQUENCE [LARGE SCALE GENOMIC DNA]</scope>
    <source>
        <strain evidence="17">JP 163 A</strain>
    </source>
</reference>
<dbReference type="OrthoDB" id="248923at2759"/>
<dbReference type="GO" id="GO:0005524">
    <property type="term" value="F:ATP binding"/>
    <property type="evidence" value="ECO:0007669"/>
    <property type="project" value="UniProtKB-UniRule"/>
</dbReference>
<dbReference type="Gene3D" id="1.10.510.10">
    <property type="entry name" value="Transferase(Phosphotransferase) domain 1"/>
    <property type="match status" value="1"/>
</dbReference>
<evidence type="ECO:0000256" key="11">
    <source>
        <dbReference type="ARBA" id="ARBA00047899"/>
    </source>
</evidence>
<dbReference type="FunFam" id="3.30.200.20:FF:000097">
    <property type="entry name" value="Probable serine/threonine-protein kinase nek1"/>
    <property type="match status" value="1"/>
</dbReference>
<reference evidence="16" key="4">
    <citation type="submission" date="2025-09" db="UniProtKB">
        <authorList>
            <consortium name="Ensembl"/>
        </authorList>
    </citation>
    <scope>IDENTIFICATION</scope>
    <source>
        <strain evidence="16">JP 163 A</strain>
    </source>
</reference>